<name>A0A4Z0Y789_9FIRM</name>
<dbReference type="OrthoDB" id="1868194at2"/>
<comment type="subcellular location">
    <subcellularLocation>
        <location evidence="1">Cytoplasm</location>
    </subcellularLocation>
</comment>
<dbReference type="Proteomes" id="UP000297714">
    <property type="component" value="Unassembled WGS sequence"/>
</dbReference>
<evidence type="ECO:0000256" key="1">
    <source>
        <dbReference type="ARBA" id="ARBA00004496"/>
    </source>
</evidence>
<evidence type="ECO:0000313" key="9">
    <source>
        <dbReference type="EMBL" id="TGJ75395.1"/>
    </source>
</evidence>
<comment type="similarity">
    <text evidence="2">Belongs to the beta sliding clamp family.</text>
</comment>
<proteinExistence type="inferred from homology"/>
<gene>
    <name evidence="9" type="ORF">CAGA_24180</name>
</gene>
<dbReference type="GO" id="GO:0009360">
    <property type="term" value="C:DNA polymerase III complex"/>
    <property type="evidence" value="ECO:0007669"/>
    <property type="project" value="InterPro"/>
</dbReference>
<keyword evidence="8" id="KW-0238">DNA-binding</keyword>
<evidence type="ECO:0000256" key="4">
    <source>
        <dbReference type="ARBA" id="ARBA00022679"/>
    </source>
</evidence>
<dbReference type="InterPro" id="IPR046938">
    <property type="entry name" value="DNA_clamp_sf"/>
</dbReference>
<evidence type="ECO:0000256" key="3">
    <source>
        <dbReference type="ARBA" id="ARBA00022490"/>
    </source>
</evidence>
<evidence type="ECO:0000256" key="5">
    <source>
        <dbReference type="ARBA" id="ARBA00022695"/>
    </source>
</evidence>
<dbReference type="Gene3D" id="3.70.10.10">
    <property type="match status" value="1"/>
</dbReference>
<evidence type="ECO:0000313" key="10">
    <source>
        <dbReference type="Proteomes" id="UP000297714"/>
    </source>
</evidence>
<dbReference type="EMBL" id="SRMQ01000018">
    <property type="protein sequence ID" value="TGJ75395.1"/>
    <property type="molecule type" value="Genomic_DNA"/>
</dbReference>
<accession>A0A4Z0Y789</accession>
<dbReference type="GO" id="GO:0003887">
    <property type="term" value="F:DNA-directed DNA polymerase activity"/>
    <property type="evidence" value="ECO:0007669"/>
    <property type="project" value="UniProtKB-KW"/>
</dbReference>
<dbReference type="SUPFAM" id="SSF55979">
    <property type="entry name" value="DNA clamp"/>
    <property type="match status" value="2"/>
</dbReference>
<keyword evidence="10" id="KW-1185">Reference proteome</keyword>
<keyword evidence="3" id="KW-0963">Cytoplasm</keyword>
<keyword evidence="4" id="KW-0808">Transferase</keyword>
<evidence type="ECO:0000256" key="2">
    <source>
        <dbReference type="ARBA" id="ARBA00010752"/>
    </source>
</evidence>
<evidence type="ECO:0000256" key="7">
    <source>
        <dbReference type="ARBA" id="ARBA00022932"/>
    </source>
</evidence>
<comment type="caution">
    <text evidence="9">The sequence shown here is derived from an EMBL/GenBank/DDBJ whole genome shotgun (WGS) entry which is preliminary data.</text>
</comment>
<keyword evidence="5" id="KW-0548">Nucleotidyltransferase</keyword>
<evidence type="ECO:0000256" key="6">
    <source>
        <dbReference type="ARBA" id="ARBA00022705"/>
    </source>
</evidence>
<sequence>MTKFNVLTSDLKYIMSALRPAVSKTDCRPVHEYIKFECTDNSLLAYALDGYRLHSVTAHVDVTDGEKAFCFLLKPFAVPKTDSEFIPCELSEKEIMFNFGEQKITFKLGAGVESFIDVKEVMPKTPQVFKIGFNPQFLADAAKSLQTKNCLKDSLVMEFYGPLSPAKLYNSRNKSDFRIVLPVRLKEEN</sequence>
<dbReference type="GO" id="GO:0005737">
    <property type="term" value="C:cytoplasm"/>
    <property type="evidence" value="ECO:0007669"/>
    <property type="project" value="UniProtKB-SubCell"/>
</dbReference>
<keyword evidence="7" id="KW-0239">DNA-directed DNA polymerase</keyword>
<dbReference type="GO" id="GO:0003677">
    <property type="term" value="F:DNA binding"/>
    <property type="evidence" value="ECO:0007669"/>
    <property type="project" value="UniProtKB-KW"/>
</dbReference>
<organism evidence="9 10">
    <name type="scientific">Caproiciproducens galactitolivorans</name>
    <dbReference type="NCBI Taxonomy" id="642589"/>
    <lineage>
        <taxon>Bacteria</taxon>
        <taxon>Bacillati</taxon>
        <taxon>Bacillota</taxon>
        <taxon>Clostridia</taxon>
        <taxon>Eubacteriales</taxon>
        <taxon>Acutalibacteraceae</taxon>
        <taxon>Caproiciproducens</taxon>
    </lineage>
</organism>
<dbReference type="InterPro" id="IPR001001">
    <property type="entry name" value="DNA_polIII_beta"/>
</dbReference>
<dbReference type="PANTHER" id="PTHR30478">
    <property type="entry name" value="DNA POLYMERASE III SUBUNIT BETA"/>
    <property type="match status" value="1"/>
</dbReference>
<dbReference type="Gene3D" id="3.10.150.10">
    <property type="entry name" value="DNA Polymerase III, subunit A, domain 2"/>
    <property type="match status" value="1"/>
</dbReference>
<dbReference type="GO" id="GO:0006271">
    <property type="term" value="P:DNA strand elongation involved in DNA replication"/>
    <property type="evidence" value="ECO:0007669"/>
    <property type="project" value="TreeGrafter"/>
</dbReference>
<dbReference type="RefSeq" id="WP_135661116.1">
    <property type="nucleotide sequence ID" value="NZ_SRMQ01000018.1"/>
</dbReference>
<keyword evidence="6" id="KW-0235">DNA replication</keyword>
<reference evidence="9 10" key="1">
    <citation type="submission" date="2019-04" db="EMBL/GenBank/DDBJ databases">
        <authorList>
            <person name="Poehlein A."/>
            <person name="Bengelsdorf F.R."/>
            <person name="Duerre P."/>
            <person name="Daniel R."/>
        </authorList>
    </citation>
    <scope>NUCLEOTIDE SEQUENCE [LARGE SCALE GENOMIC DNA]</scope>
    <source>
        <strain evidence="9 10">BS-1</strain>
    </source>
</reference>
<dbReference type="AlphaFoldDB" id="A0A4Z0Y789"/>
<evidence type="ECO:0000256" key="8">
    <source>
        <dbReference type="ARBA" id="ARBA00023125"/>
    </source>
</evidence>
<dbReference type="PANTHER" id="PTHR30478:SF0">
    <property type="entry name" value="BETA SLIDING CLAMP"/>
    <property type="match status" value="1"/>
</dbReference>
<protein>
    <submittedName>
        <fullName evidence="9">DNA polymerase III subunit beta</fullName>
    </submittedName>
</protein>